<dbReference type="EMBL" id="DXDC01000118">
    <property type="protein sequence ID" value="HIY65417.1"/>
    <property type="molecule type" value="Genomic_DNA"/>
</dbReference>
<feature type="region of interest" description="Disordered" evidence="1">
    <location>
        <begin position="17"/>
        <end position="40"/>
    </location>
</feature>
<reference evidence="2" key="2">
    <citation type="submission" date="2021-04" db="EMBL/GenBank/DDBJ databases">
        <authorList>
            <person name="Gilroy R."/>
        </authorList>
    </citation>
    <scope>NUCLEOTIDE SEQUENCE</scope>
    <source>
        <strain evidence="2">ChiGjej1B1-98</strain>
    </source>
</reference>
<accession>A0A9D2C8N2</accession>
<evidence type="ECO:0000256" key="1">
    <source>
        <dbReference type="SAM" id="MobiDB-lite"/>
    </source>
</evidence>
<evidence type="ECO:0000313" key="3">
    <source>
        <dbReference type="Proteomes" id="UP000824005"/>
    </source>
</evidence>
<evidence type="ECO:0000313" key="2">
    <source>
        <dbReference type="EMBL" id="HIY65417.1"/>
    </source>
</evidence>
<organism evidence="2 3">
    <name type="scientific">Candidatus Agrococcus pullicola</name>
    <dbReference type="NCBI Taxonomy" id="2838429"/>
    <lineage>
        <taxon>Bacteria</taxon>
        <taxon>Bacillati</taxon>
        <taxon>Actinomycetota</taxon>
        <taxon>Actinomycetes</taxon>
        <taxon>Micrococcales</taxon>
        <taxon>Microbacteriaceae</taxon>
        <taxon>Agrococcus</taxon>
    </lineage>
</organism>
<dbReference type="AlphaFoldDB" id="A0A9D2C8N2"/>
<sequence>MLAVCASATLALIAGCAQPQDDRPPEPETAEPSPTYESLEGTQWEGALDGNSLQLEFEEDGTVLVLSYNGLGPFDSETDVWQQEGETLTVTLTGLFVDGEEQVTLDVTVSGEVDSAALVLEGEYSSGAEAVMELTPLAVS</sequence>
<name>A0A9D2C8N2_9MICO</name>
<comment type="caution">
    <text evidence="2">The sequence shown here is derived from an EMBL/GenBank/DDBJ whole genome shotgun (WGS) entry which is preliminary data.</text>
</comment>
<proteinExistence type="predicted"/>
<gene>
    <name evidence="2" type="ORF">H9830_03980</name>
</gene>
<reference evidence="2" key="1">
    <citation type="journal article" date="2021" name="PeerJ">
        <title>Extensive microbial diversity within the chicken gut microbiome revealed by metagenomics and culture.</title>
        <authorList>
            <person name="Gilroy R."/>
            <person name="Ravi A."/>
            <person name="Getino M."/>
            <person name="Pursley I."/>
            <person name="Horton D.L."/>
            <person name="Alikhan N.F."/>
            <person name="Baker D."/>
            <person name="Gharbi K."/>
            <person name="Hall N."/>
            <person name="Watson M."/>
            <person name="Adriaenssens E.M."/>
            <person name="Foster-Nyarko E."/>
            <person name="Jarju S."/>
            <person name="Secka A."/>
            <person name="Antonio M."/>
            <person name="Oren A."/>
            <person name="Chaudhuri R.R."/>
            <person name="La Ragione R."/>
            <person name="Hildebrand F."/>
            <person name="Pallen M.J."/>
        </authorList>
    </citation>
    <scope>NUCLEOTIDE SEQUENCE</scope>
    <source>
        <strain evidence="2">ChiGjej1B1-98</strain>
    </source>
</reference>
<dbReference type="Proteomes" id="UP000824005">
    <property type="component" value="Unassembled WGS sequence"/>
</dbReference>
<protein>
    <submittedName>
        <fullName evidence="2">Uncharacterized protein</fullName>
    </submittedName>
</protein>